<sequence>MSSSFEGSTPRPSEIDTVTDLLDHFYSNAWEEEARIDEQEDVSLYGLYTRCAPRSCPKSAPQILKHDLSLKQPFDGELLAEKLWNYMKSAEHTRKSDSRHEQHKPDCTTKTKTMTPIGTSDGEPGGFPTPPTRQGVTIVASRVSSSPRDRPMDTHSPATASGEVNPIISLYFHHPRKGAGFNDGLFANAITKNSELYA</sequence>
<comment type="caution">
    <text evidence="2">The sequence shown here is derived from an EMBL/GenBank/DDBJ whole genome shotgun (WGS) entry which is preliminary data.</text>
</comment>
<proteinExistence type="predicted"/>
<feature type="compositionally biased region" description="Basic and acidic residues" evidence="1">
    <location>
        <begin position="92"/>
        <end position="109"/>
    </location>
</feature>
<name>A0A8H7F104_AGABI</name>
<evidence type="ECO:0000313" key="3">
    <source>
        <dbReference type="Proteomes" id="UP000629468"/>
    </source>
</evidence>
<organism evidence="2 3">
    <name type="scientific">Agaricus bisporus var. burnettii</name>
    <dbReference type="NCBI Taxonomy" id="192524"/>
    <lineage>
        <taxon>Eukaryota</taxon>
        <taxon>Fungi</taxon>
        <taxon>Dikarya</taxon>
        <taxon>Basidiomycota</taxon>
        <taxon>Agaricomycotina</taxon>
        <taxon>Agaricomycetes</taxon>
        <taxon>Agaricomycetidae</taxon>
        <taxon>Agaricales</taxon>
        <taxon>Agaricineae</taxon>
        <taxon>Agaricaceae</taxon>
        <taxon>Agaricus</taxon>
    </lineage>
</organism>
<feature type="region of interest" description="Disordered" evidence="1">
    <location>
        <begin position="92"/>
        <end position="161"/>
    </location>
</feature>
<evidence type="ECO:0000313" key="2">
    <source>
        <dbReference type="EMBL" id="KAF7771671.1"/>
    </source>
</evidence>
<accession>A0A8H7F104</accession>
<dbReference type="Proteomes" id="UP000629468">
    <property type="component" value="Unassembled WGS sequence"/>
</dbReference>
<dbReference type="AlphaFoldDB" id="A0A8H7F104"/>
<reference evidence="2 3" key="1">
    <citation type="journal article" name="Sci. Rep.">
        <title>Telomere-to-telomere assembled and centromere annotated genomes of the two main subspecies of the button mushroom Agaricus bisporus reveal especially polymorphic chromosome ends.</title>
        <authorList>
            <person name="Sonnenberg A.S.M."/>
            <person name="Sedaghat-Telgerd N."/>
            <person name="Lavrijssen B."/>
            <person name="Ohm R.A."/>
            <person name="Hendrickx P.M."/>
            <person name="Scholtmeijer K."/>
            <person name="Baars J.J.P."/>
            <person name="van Peer A."/>
        </authorList>
    </citation>
    <scope>NUCLEOTIDE SEQUENCE [LARGE SCALE GENOMIC DNA]</scope>
    <source>
        <strain evidence="2 3">H119_p4</strain>
    </source>
</reference>
<dbReference type="EMBL" id="JABXXO010000008">
    <property type="protein sequence ID" value="KAF7771671.1"/>
    <property type="molecule type" value="Genomic_DNA"/>
</dbReference>
<gene>
    <name evidence="2" type="ORF">Agabi119p4_5982</name>
</gene>
<protein>
    <submittedName>
        <fullName evidence="2">Uncharacterized protein</fullName>
    </submittedName>
</protein>
<evidence type="ECO:0000256" key="1">
    <source>
        <dbReference type="SAM" id="MobiDB-lite"/>
    </source>
</evidence>